<dbReference type="InterPro" id="IPR003594">
    <property type="entry name" value="HATPase_dom"/>
</dbReference>
<evidence type="ECO:0000256" key="4">
    <source>
        <dbReference type="ARBA" id="ARBA00022741"/>
    </source>
</evidence>
<dbReference type="InterPro" id="IPR036890">
    <property type="entry name" value="HATPase_C_sf"/>
</dbReference>
<evidence type="ECO:0000256" key="7">
    <source>
        <dbReference type="ARBA" id="ARBA00023012"/>
    </source>
</evidence>
<accession>A0ABT9J0D1</accession>
<dbReference type="SUPFAM" id="SSF55874">
    <property type="entry name" value="ATPase domain of HSP90 chaperone/DNA topoisomerase II/histidine kinase"/>
    <property type="match status" value="1"/>
</dbReference>
<keyword evidence="8" id="KW-1133">Transmembrane helix</keyword>
<sequence length="778" mass="89918">MKTTINRKEILVLSVIIVLAVYFFCISLKYTHIGIYAEQNQNGDWTVTRVLNSVSWASVNQIEPGDNINKINGEDPSQFKKLIKFGKVEMVDSLVIKQQNGIEIVYKSPSYNQSQIEYVIIPMLVFFLLLHISIFIYKKQGIKSDTRLLVSFSIMCALTYATTGATSRYNEVGELVLSFSYPILPVLLLHYLYRYFSIRGEKFIAFWIIKMGYIIILIHAVIVAVYLVSPIFNYKIYTYIIINSYSSIFILYSLFTFVISVYRYLKGNPAYRPVYKIILLGLVTSFFPFIFFVGIPDILFGIYLMPYQFAIMFAIFMPIMYLYLLSANQLIDIDYILKRVRYYWILAVIPTVFIMVIIYLIWDIDSTNIVKCFETYMVIHIALVLFLYIKENLDYRLSALWFKEKHHFQNSMNEFTQQLSKMMNTSELEAAMIKTLKSVLPIGSVILLEKPLNESCVVKEKLGSLPNPSIFAQINNSADHTAVGHFIPVDSGICFLYGNTGNCGRMVWFDNKVNHTRFNRDEVSWIKTLLSYVAIVFENFQLIDDFIGNLEQNMSQDKNRPAWLLRLLFSISENERRRLSSDLHDTVLQDQIVLYRQLEQLLKESNIPRHVQDQMQLIHDGLIDVIGKIREACNELRPPFLKELGIVEAINKLLSQLKLRNSVEFYAADFQAELDDDQVITIYRIVQELLQNANKHAQASQINLMLSNTEDAIYFTYTDNGIGMDLKKLEYSLTHMGLWGIQERVASLEGTIHFHSTPGEGFLVEISIPLQNSVGIHQ</sequence>
<dbReference type="SMART" id="SM00387">
    <property type="entry name" value="HATPase_c"/>
    <property type="match status" value="1"/>
</dbReference>
<feature type="transmembrane region" description="Helical" evidence="8">
    <location>
        <begin position="368"/>
        <end position="389"/>
    </location>
</feature>
<evidence type="ECO:0000313" key="11">
    <source>
        <dbReference type="Proteomes" id="UP001231941"/>
    </source>
</evidence>
<dbReference type="InterPro" id="IPR005467">
    <property type="entry name" value="His_kinase_dom"/>
</dbReference>
<keyword evidence="5" id="KW-0418">Kinase</keyword>
<dbReference type="PANTHER" id="PTHR24421:SF60">
    <property type="entry name" value="SENSOR HISTIDINE KINASE COMP"/>
    <property type="match status" value="1"/>
</dbReference>
<dbReference type="Pfam" id="PF07730">
    <property type="entry name" value="HisKA_3"/>
    <property type="match status" value="1"/>
</dbReference>
<feature type="transmembrane region" description="Helical" evidence="8">
    <location>
        <begin position="149"/>
        <end position="169"/>
    </location>
</feature>
<evidence type="ECO:0000259" key="9">
    <source>
        <dbReference type="PROSITE" id="PS50109"/>
    </source>
</evidence>
<dbReference type="InterPro" id="IPR050482">
    <property type="entry name" value="Sensor_HK_TwoCompSys"/>
</dbReference>
<gene>
    <name evidence="10" type="ORF">Q5Y73_13030</name>
</gene>
<dbReference type="PANTHER" id="PTHR24421">
    <property type="entry name" value="NITRATE/NITRITE SENSOR PROTEIN NARX-RELATED"/>
    <property type="match status" value="1"/>
</dbReference>
<dbReference type="CDD" id="cd16917">
    <property type="entry name" value="HATPase_UhpB-NarQ-NarX-like"/>
    <property type="match status" value="1"/>
</dbReference>
<keyword evidence="7" id="KW-0902">Two-component regulatory system</keyword>
<evidence type="ECO:0000256" key="2">
    <source>
        <dbReference type="ARBA" id="ARBA00012438"/>
    </source>
</evidence>
<keyword evidence="4" id="KW-0547">Nucleotide-binding</keyword>
<dbReference type="PROSITE" id="PS50109">
    <property type="entry name" value="HIS_KIN"/>
    <property type="match status" value="1"/>
</dbReference>
<evidence type="ECO:0000256" key="5">
    <source>
        <dbReference type="ARBA" id="ARBA00022777"/>
    </source>
</evidence>
<evidence type="ECO:0000256" key="8">
    <source>
        <dbReference type="SAM" id="Phobius"/>
    </source>
</evidence>
<feature type="transmembrane region" description="Helical" evidence="8">
    <location>
        <begin position="309"/>
        <end position="331"/>
    </location>
</feature>
<dbReference type="Pfam" id="PF02518">
    <property type="entry name" value="HATPase_c"/>
    <property type="match status" value="1"/>
</dbReference>
<evidence type="ECO:0000256" key="6">
    <source>
        <dbReference type="ARBA" id="ARBA00022840"/>
    </source>
</evidence>
<feature type="transmembrane region" description="Helical" evidence="8">
    <location>
        <begin position="175"/>
        <end position="193"/>
    </location>
</feature>
<keyword evidence="8" id="KW-0472">Membrane</keyword>
<dbReference type="Proteomes" id="UP001231941">
    <property type="component" value="Unassembled WGS sequence"/>
</dbReference>
<dbReference type="EMBL" id="JAVAMP010000005">
    <property type="protein sequence ID" value="MDP5275037.1"/>
    <property type="molecule type" value="Genomic_DNA"/>
</dbReference>
<protein>
    <recommendedName>
        <fullName evidence="2">histidine kinase</fullName>
        <ecNumber evidence="2">2.7.13.3</ecNumber>
    </recommendedName>
</protein>
<keyword evidence="11" id="KW-1185">Reference proteome</keyword>
<reference evidence="10 11" key="1">
    <citation type="submission" date="2023-08" db="EMBL/GenBank/DDBJ databases">
        <authorList>
            <person name="Park J.-S."/>
        </authorList>
    </citation>
    <scope>NUCLEOTIDE SEQUENCE [LARGE SCALE GENOMIC DNA]</scope>
    <source>
        <strain evidence="10 11">2205SS18-9</strain>
    </source>
</reference>
<evidence type="ECO:0000256" key="3">
    <source>
        <dbReference type="ARBA" id="ARBA00022679"/>
    </source>
</evidence>
<comment type="caution">
    <text evidence="10">The sequence shown here is derived from an EMBL/GenBank/DDBJ whole genome shotgun (WGS) entry which is preliminary data.</text>
</comment>
<proteinExistence type="predicted"/>
<feature type="transmembrane region" description="Helical" evidence="8">
    <location>
        <begin position="12"/>
        <end position="30"/>
    </location>
</feature>
<feature type="transmembrane region" description="Helical" evidence="8">
    <location>
        <begin position="118"/>
        <end position="137"/>
    </location>
</feature>
<name>A0ABT9J0D1_9BACL</name>
<keyword evidence="3" id="KW-0808">Transferase</keyword>
<evidence type="ECO:0000256" key="1">
    <source>
        <dbReference type="ARBA" id="ARBA00000085"/>
    </source>
</evidence>
<feature type="transmembrane region" description="Helical" evidence="8">
    <location>
        <begin position="205"/>
        <end position="228"/>
    </location>
</feature>
<evidence type="ECO:0000313" key="10">
    <source>
        <dbReference type="EMBL" id="MDP5275037.1"/>
    </source>
</evidence>
<feature type="transmembrane region" description="Helical" evidence="8">
    <location>
        <begin position="277"/>
        <end position="303"/>
    </location>
</feature>
<feature type="domain" description="Histidine kinase" evidence="9">
    <location>
        <begin position="682"/>
        <end position="772"/>
    </location>
</feature>
<keyword evidence="8" id="KW-0812">Transmembrane</keyword>
<organism evidence="10 11">
    <name type="scientific">Chengkuizengella axinellae</name>
    <dbReference type="NCBI Taxonomy" id="3064388"/>
    <lineage>
        <taxon>Bacteria</taxon>
        <taxon>Bacillati</taxon>
        <taxon>Bacillota</taxon>
        <taxon>Bacilli</taxon>
        <taxon>Bacillales</taxon>
        <taxon>Paenibacillaceae</taxon>
        <taxon>Chengkuizengella</taxon>
    </lineage>
</organism>
<feature type="transmembrane region" description="Helical" evidence="8">
    <location>
        <begin position="343"/>
        <end position="362"/>
    </location>
</feature>
<feature type="transmembrane region" description="Helical" evidence="8">
    <location>
        <begin position="240"/>
        <end position="265"/>
    </location>
</feature>
<dbReference type="Gene3D" id="3.30.565.10">
    <property type="entry name" value="Histidine kinase-like ATPase, C-terminal domain"/>
    <property type="match status" value="1"/>
</dbReference>
<dbReference type="InterPro" id="IPR011712">
    <property type="entry name" value="Sig_transdc_His_kin_sub3_dim/P"/>
</dbReference>
<dbReference type="RefSeq" id="WP_305992345.1">
    <property type="nucleotide sequence ID" value="NZ_JAVAMP010000005.1"/>
</dbReference>
<comment type="catalytic activity">
    <reaction evidence="1">
        <text>ATP + protein L-histidine = ADP + protein N-phospho-L-histidine.</text>
        <dbReference type="EC" id="2.7.13.3"/>
    </reaction>
</comment>
<keyword evidence="6 10" id="KW-0067">ATP-binding</keyword>
<dbReference type="GO" id="GO:0005524">
    <property type="term" value="F:ATP binding"/>
    <property type="evidence" value="ECO:0007669"/>
    <property type="project" value="UniProtKB-KW"/>
</dbReference>
<dbReference type="EC" id="2.7.13.3" evidence="2"/>